<dbReference type="EMBL" id="CP012523">
    <property type="protein sequence ID" value="ALC38136.1"/>
    <property type="molecule type" value="Genomic_DNA"/>
</dbReference>
<dbReference type="OrthoDB" id="7882950at2759"/>
<keyword evidence="2" id="KW-0732">Signal</keyword>
<feature type="chain" id="PRO_5005803360" evidence="2">
    <location>
        <begin position="24"/>
        <end position="264"/>
    </location>
</feature>
<evidence type="ECO:0000313" key="4">
    <source>
        <dbReference type="Proteomes" id="UP000494163"/>
    </source>
</evidence>
<keyword evidence="4" id="KW-1185">Reference proteome</keyword>
<dbReference type="AlphaFoldDB" id="A0A0M5IYC0"/>
<protein>
    <submittedName>
        <fullName evidence="3">Maker399</fullName>
    </submittedName>
</protein>
<dbReference type="OMA" id="PIWIELR"/>
<feature type="signal peptide" evidence="2">
    <location>
        <begin position="1"/>
        <end position="23"/>
    </location>
</feature>
<gene>
    <name evidence="3" type="ORF">Dbus_chr2Lg221</name>
</gene>
<evidence type="ECO:0000256" key="1">
    <source>
        <dbReference type="SAM" id="MobiDB-lite"/>
    </source>
</evidence>
<name>A0A0M5IYC0_DROBS</name>
<feature type="compositionally biased region" description="Polar residues" evidence="1">
    <location>
        <begin position="66"/>
        <end position="82"/>
    </location>
</feature>
<evidence type="ECO:0000256" key="2">
    <source>
        <dbReference type="SAM" id="SignalP"/>
    </source>
</evidence>
<accession>A0A0M5IYC0</accession>
<organism evidence="3 4">
    <name type="scientific">Drosophila busckii</name>
    <name type="common">Fruit fly</name>
    <dbReference type="NCBI Taxonomy" id="30019"/>
    <lineage>
        <taxon>Eukaryota</taxon>
        <taxon>Metazoa</taxon>
        <taxon>Ecdysozoa</taxon>
        <taxon>Arthropoda</taxon>
        <taxon>Hexapoda</taxon>
        <taxon>Insecta</taxon>
        <taxon>Pterygota</taxon>
        <taxon>Neoptera</taxon>
        <taxon>Endopterygota</taxon>
        <taxon>Diptera</taxon>
        <taxon>Brachycera</taxon>
        <taxon>Muscomorpha</taxon>
        <taxon>Ephydroidea</taxon>
        <taxon>Drosophilidae</taxon>
        <taxon>Drosophila</taxon>
    </lineage>
</organism>
<evidence type="ECO:0000313" key="3">
    <source>
        <dbReference type="EMBL" id="ALC38136.1"/>
    </source>
</evidence>
<sequence length="264" mass="30540">MLITHFCVSLAVLLLINLNLLLAQPWRNRHTAKLKYLAQAAKSPKLQALRLFPLVKPRNKPLARNNAAQTNAEPTNAEPTNAAQTKVATITDIAGKNPAIAGTTEPYEITISRPRFVKDEHGNWVANQGLTHGELWQDTYFNKDSKQIGRLIVDQMPKKDYVPNGPLTTVCLGKSSIYNIPRVRPWLKRNVYMIYDLYRPIWIELRRELYKNGQSESCHLPKFTKFQDFFDCTIRRHMRMEYMIPKYPLHQMGYRLLPTKGYDS</sequence>
<proteinExistence type="predicted"/>
<dbReference type="Proteomes" id="UP000494163">
    <property type="component" value="Chromosome 2L"/>
</dbReference>
<reference evidence="3 4" key="1">
    <citation type="submission" date="2015-08" db="EMBL/GenBank/DDBJ databases">
        <title>Ancestral chromatin configuration constrains chromatin evolution on differentiating sex chromosomes in Drosophila.</title>
        <authorList>
            <person name="Zhou Q."/>
            <person name="Bachtrog D."/>
        </authorList>
    </citation>
    <scope>NUCLEOTIDE SEQUENCE [LARGE SCALE GENOMIC DNA]</scope>
    <source>
        <tissue evidence="3">Whole larvae</tissue>
    </source>
</reference>
<feature type="region of interest" description="Disordered" evidence="1">
    <location>
        <begin position="63"/>
        <end position="82"/>
    </location>
</feature>
<feature type="non-terminal residue" evidence="3">
    <location>
        <position position="264"/>
    </location>
</feature>